<dbReference type="SUPFAM" id="SSF57997">
    <property type="entry name" value="Tropomyosin"/>
    <property type="match status" value="1"/>
</dbReference>
<keyword evidence="3" id="KW-1185">Reference proteome</keyword>
<organism evidence="2 3">
    <name type="scientific">Sporosarcina aquimarina</name>
    <dbReference type="NCBI Taxonomy" id="114975"/>
    <lineage>
        <taxon>Bacteria</taxon>
        <taxon>Bacillati</taxon>
        <taxon>Bacillota</taxon>
        <taxon>Bacilli</taxon>
        <taxon>Bacillales</taxon>
        <taxon>Caryophanaceae</taxon>
        <taxon>Sporosarcina</taxon>
    </lineage>
</organism>
<name>A0ABU4G0H0_9BACL</name>
<feature type="coiled-coil region" evidence="1">
    <location>
        <begin position="45"/>
        <end position="101"/>
    </location>
</feature>
<proteinExistence type="predicted"/>
<keyword evidence="1" id="KW-0175">Coiled coil</keyword>
<evidence type="ECO:0000256" key="1">
    <source>
        <dbReference type="SAM" id="Coils"/>
    </source>
</evidence>
<gene>
    <name evidence="2" type="ORF">QT716_10495</name>
</gene>
<dbReference type="EMBL" id="JAUBDH010000005">
    <property type="protein sequence ID" value="MDW0110465.1"/>
    <property type="molecule type" value="Genomic_DNA"/>
</dbReference>
<evidence type="ECO:0000313" key="3">
    <source>
        <dbReference type="Proteomes" id="UP001280629"/>
    </source>
</evidence>
<sequence length="128" mass="15363">MEQEFINTLKSVLDDSLQPIHKRLDRMDQRFDVMDQRFDGIDQRFEGMDQRIGGLETELKEFRAETKTALQLLQTGQRGTREEMTQRFNETREGFKRLEADFTYVNHKTADHDLKFHRLESESKENRH</sequence>
<reference evidence="2 3" key="1">
    <citation type="submission" date="2023-06" db="EMBL/GenBank/DDBJ databases">
        <title>Sporosarcina sp. nov., isolated from Korean traditional fermented seafood 'Jeotgal'.</title>
        <authorList>
            <person name="Yang A.-I."/>
            <person name="Shin N.-R."/>
        </authorList>
    </citation>
    <scope>NUCLEOTIDE SEQUENCE [LARGE SCALE GENOMIC DNA]</scope>
    <source>
        <strain evidence="2 3">KCTC3840</strain>
    </source>
</reference>
<evidence type="ECO:0000313" key="2">
    <source>
        <dbReference type="EMBL" id="MDW0110465.1"/>
    </source>
</evidence>
<comment type="caution">
    <text evidence="2">The sequence shown here is derived from an EMBL/GenBank/DDBJ whole genome shotgun (WGS) entry which is preliminary data.</text>
</comment>
<dbReference type="Proteomes" id="UP001280629">
    <property type="component" value="Unassembled WGS sequence"/>
</dbReference>
<dbReference type="RefSeq" id="WP_317936012.1">
    <property type="nucleotide sequence ID" value="NZ_JAUBDH010000005.1"/>
</dbReference>
<dbReference type="Gene3D" id="3.90.20.10">
    <property type="match status" value="1"/>
</dbReference>
<accession>A0ABU4G0H0</accession>
<protein>
    <recommendedName>
        <fullName evidence="4">t-SNARE coiled-coil homology domain-containing protein</fullName>
    </recommendedName>
</protein>
<evidence type="ECO:0008006" key="4">
    <source>
        <dbReference type="Google" id="ProtNLM"/>
    </source>
</evidence>